<keyword evidence="1" id="KW-0472">Membrane</keyword>
<keyword evidence="1" id="KW-1133">Transmembrane helix</keyword>
<reference evidence="2" key="1">
    <citation type="submission" date="2018-11" db="EMBL/GenBank/DDBJ databases">
        <authorList>
            <consortium name="Genoscope - CEA"/>
            <person name="William W."/>
        </authorList>
    </citation>
    <scope>NUCLEOTIDE SEQUENCE</scope>
</reference>
<protein>
    <submittedName>
        <fullName evidence="2">Uncharacterized protein</fullName>
    </submittedName>
</protein>
<dbReference type="EMBL" id="LR031571">
    <property type="protein sequence ID" value="VDC73903.1"/>
    <property type="molecule type" value="Genomic_DNA"/>
</dbReference>
<keyword evidence="1" id="KW-0812">Transmembrane</keyword>
<sequence>MVKNIKKRLNQINFVQDSKISKETAKLMDRNFVRSICRQILSLRLIILIALVTTSTCYVRSSVTAYVSRYAKTTLHLHRSSLVK</sequence>
<proteinExistence type="predicted"/>
<organism evidence="2">
    <name type="scientific">Brassica campestris</name>
    <name type="common">Field mustard</name>
    <dbReference type="NCBI Taxonomy" id="3711"/>
    <lineage>
        <taxon>Eukaryota</taxon>
        <taxon>Viridiplantae</taxon>
        <taxon>Streptophyta</taxon>
        <taxon>Embryophyta</taxon>
        <taxon>Tracheophyta</taxon>
        <taxon>Spermatophyta</taxon>
        <taxon>Magnoliopsida</taxon>
        <taxon>eudicotyledons</taxon>
        <taxon>Gunneridae</taxon>
        <taxon>Pentapetalae</taxon>
        <taxon>rosids</taxon>
        <taxon>malvids</taxon>
        <taxon>Brassicales</taxon>
        <taxon>Brassicaceae</taxon>
        <taxon>Brassiceae</taxon>
        <taxon>Brassica</taxon>
    </lineage>
</organism>
<dbReference type="AlphaFoldDB" id="A0A3P5ZHR3"/>
<evidence type="ECO:0000256" key="1">
    <source>
        <dbReference type="SAM" id="Phobius"/>
    </source>
</evidence>
<accession>A0A3P5ZHR3</accession>
<evidence type="ECO:0000313" key="2">
    <source>
        <dbReference type="EMBL" id="VDC73903.1"/>
    </source>
</evidence>
<gene>
    <name evidence="2" type="ORF">BRAA01T00405Z</name>
</gene>
<name>A0A3P5ZHR3_BRACM</name>
<feature type="transmembrane region" description="Helical" evidence="1">
    <location>
        <begin position="40"/>
        <end position="61"/>
    </location>
</feature>